<organism evidence="1 2">
    <name type="scientific">Pristionchus pacificus</name>
    <name type="common">Parasitic nematode worm</name>
    <dbReference type="NCBI Taxonomy" id="54126"/>
    <lineage>
        <taxon>Eukaryota</taxon>
        <taxon>Metazoa</taxon>
        <taxon>Ecdysozoa</taxon>
        <taxon>Nematoda</taxon>
        <taxon>Chromadorea</taxon>
        <taxon>Rhabditida</taxon>
        <taxon>Rhabditina</taxon>
        <taxon>Diplogasteromorpha</taxon>
        <taxon>Diplogasteroidea</taxon>
        <taxon>Neodiplogasteridae</taxon>
        <taxon>Pristionchus</taxon>
    </lineage>
</organism>
<protein>
    <submittedName>
        <fullName evidence="1">Uncharacterized protein</fullName>
    </submittedName>
</protein>
<proteinExistence type="predicted"/>
<reference evidence="2" key="1">
    <citation type="journal article" date="2008" name="Nat. Genet.">
        <title>The Pristionchus pacificus genome provides a unique perspective on nematode lifestyle and parasitism.</title>
        <authorList>
            <person name="Dieterich C."/>
            <person name="Clifton S.W."/>
            <person name="Schuster L.N."/>
            <person name="Chinwalla A."/>
            <person name="Delehaunty K."/>
            <person name="Dinkelacker I."/>
            <person name="Fulton L."/>
            <person name="Fulton R."/>
            <person name="Godfrey J."/>
            <person name="Minx P."/>
            <person name="Mitreva M."/>
            <person name="Roeseler W."/>
            <person name="Tian H."/>
            <person name="Witte H."/>
            <person name="Yang S.P."/>
            <person name="Wilson R.K."/>
            <person name="Sommer R.J."/>
        </authorList>
    </citation>
    <scope>NUCLEOTIDE SEQUENCE [LARGE SCALE GENOMIC DNA]</scope>
    <source>
        <strain evidence="2">PS312</strain>
    </source>
</reference>
<name>A0A2A6CX19_PRIPA</name>
<accession>A0A2A6CX19</accession>
<accession>A0A8R1V4K6</accession>
<sequence length="280" mass="32082">MDEDNRYEEKMKREYAVLSAEVMRSVQGGHRLLANRLIRRHASSICSADETRRAFVNFFQSVRRVHVPSSNVLLPQVKIHRYTIAGDKMGRCNFGHKADGEEGEGVMSRPNKDVENSVENPEVEYICKPSESELACPVEGCEFGAVLRCQCGYEALSNLHCRQCSISNFKVILKDTYGPRRTRKNNGTPKCTECEKRPRTILAYADHLRRVHHKTLSEIECFLQCSCGYILYNLTSGTLPGHKDGDNKCKSRSFKMRPYSEHDEAVQYRLSMMLKHVNIR</sequence>
<dbReference type="Proteomes" id="UP000005239">
    <property type="component" value="Unassembled WGS sequence"/>
</dbReference>
<dbReference type="EnsemblMetazoa" id="PPA44204.1">
    <property type="protein sequence ID" value="PPA44204.1"/>
    <property type="gene ID" value="WBGene00282573"/>
</dbReference>
<dbReference type="AlphaFoldDB" id="A0A2A6CX19"/>
<evidence type="ECO:0000313" key="2">
    <source>
        <dbReference type="Proteomes" id="UP000005239"/>
    </source>
</evidence>
<evidence type="ECO:0000313" key="1">
    <source>
        <dbReference type="EnsemblMetazoa" id="PPA44204.1"/>
    </source>
</evidence>
<gene>
    <name evidence="1" type="primary">WBGene00282573</name>
</gene>
<keyword evidence="2" id="KW-1185">Reference proteome</keyword>
<reference evidence="1" key="2">
    <citation type="submission" date="2022-06" db="UniProtKB">
        <authorList>
            <consortium name="EnsemblMetazoa"/>
        </authorList>
    </citation>
    <scope>IDENTIFICATION</scope>
    <source>
        <strain evidence="1">PS312</strain>
    </source>
</reference>